<dbReference type="STRING" id="1764295.A0A5B8MFD4"/>
<evidence type="ECO:0000313" key="4">
    <source>
        <dbReference type="Proteomes" id="UP000316726"/>
    </source>
</evidence>
<keyword evidence="4" id="KW-1185">Reference proteome</keyword>
<feature type="compositionally biased region" description="Low complexity" evidence="1">
    <location>
        <begin position="20"/>
        <end position="30"/>
    </location>
</feature>
<dbReference type="PANTHER" id="PTHR35478">
    <property type="entry name" value="ZINC FINGER FYVE DOMAIN PROTEIN"/>
    <property type="match status" value="1"/>
</dbReference>
<dbReference type="Pfam" id="PF25569">
    <property type="entry name" value="TPR_ZFYVE26"/>
    <property type="match status" value="1"/>
</dbReference>
<evidence type="ECO:0000313" key="3">
    <source>
        <dbReference type="EMBL" id="QDZ19001.1"/>
    </source>
</evidence>
<dbReference type="InterPro" id="IPR057946">
    <property type="entry name" value="TPR_ZFYVE26"/>
</dbReference>
<dbReference type="Proteomes" id="UP000316726">
    <property type="component" value="Chromosome 2"/>
</dbReference>
<accession>A0A5B8MFD4</accession>
<sequence>MESPSEAGPGRRVGEGCKASTSSTRTLSESLEGEEEADKIRGAIALFHLQRGRLELGLALLRPCTPRLKAKVLGLLLDREREDRDVRLRWQCLREVGKTNEDIEQELRTAVEEEVDKVVVDGSVLLSSLARAQTRAERNAALGAILSTGSLELIQRAEAEEDKRYVDENPGGLLTYIERNEAWQEEAAVGKDQGDHTALLQLTRLHNELIHGCLIQAALRDTGQAKSVLRGEPELHAVFLAMLWDETEDLGELERVFGDFGAEGVDEVEERQRQNTVKKLWNTLRHRLLLSLQLGRKVSPHDTKAQLLSHGSLALVEGWPTYSTKQRVKLHHDLNVYHIQAFILAFFKAFSLTNVTFVEGAGDGQDDATKAQQQELDALLGTMREHVGKTKCSFSLTWMAWFCYVFLNCRYHENMSSWRAYASTIYEAKEAGTRQHSASSPFAMVFFDSVISLITKIVKLSREVPMDGEYVSHVISSILSDPPEESQGTDALRTVLERITDERRSTLESFVDQARWRSNIVQRMLGQCASWQEIFKILHATPVRLLQICKSYNEYGLCDETVKKYSIPESEASSVQLAEWIDGLATRVSVDGMITGMITDKSAVDEFETYVESCKMGDMEKLFLYLDVGTAVATSQEISLQMLSNAKEVVDKIEVTGENKLILALCEKVLLASSDWSGGEMDSVPKRISSANVAKRGPELGAHVKAVQMLAEALQCSKDGKRQFLSGVLHNICTALSEDSCIERETFKGRLNSVSMLLPLLGESGSDAEDPPKSLFLSSFISYLAHIGDAIASIDNQDTYNHFNLLVRDPRDILMYILFERKDPEIASRIAKLLHTNLIDEVLKACVPQVFPPLSGYHSKDGHDAISKRDWDKNILVLKSLVEKSPLRIALACLFISYRESGQESDILSFALEQLSSYPTLHRWIKIQFFIQQMKARITNESSEANPTVLDANFEMEHSKGALEGCLWEDVEVYRNAINRITSNGKLQEAMLLSDRCFQEGSPDSLLVELISLEESKGGDVVFDLALRVRGEEELWSLLQRFKGTWSLDQLILLISKAKSIAAQNGEIFALASKSHRELELYKLVLLTDASYGGDWREVQKQCGENTEALLKRLSELGAHKLVSEIAKEFSVTGEILSELEGEALLACLSQRSIDGGGMPGVMRQLSAMDLDHSLSVAFFALRSAKDVVSKKVFLSFLLSDDHRQRMHTALAAESVSYISEVKIGIKILDELSHPLAAKYEGLVEKPALILENLIISLEIPIAKTICSLYPELMSNKRIAFYAYKACCFDDNVEKGKSDNEAPNALPDKNLAFPMLAGRATDESTRNSYHYKIAPSIPLCESILELSPSTEAAALNSALVAMRLCISFLNRDLEKGSRRGIHSILGDLERTETILEITDKAQEYFESAFSEKALEFEGWDSIWESGLSDGSSYNFDLFEVYSELVASSESGNDGGGGTSLQDCLRHIVSFAVRLDLIHTLLSHEIAISFSKFSSKDSIREAIDFIMEEEHYNIAIFVSKKFGLDPSRIWEEWGIGLLNLSEYREARVKLERAIKSADPDPGVASRIALHAVETLEKGSMVNVNKIYDATHKLLQEKNIKTKGWFGFKEAGKGPSKTIFRNFSSSQIESEVYNECIYFIKKFAPESLLGFYFKHKQYQKACTLAVESKSTAHIEALTKACVQHKMEDFLVDFFKLELSKNGENKEVILELMSHAIQVVSEIKCYSLAYHLQMLNSRGTLAAVLALRTFKECDTKEDAEFWLQNTMEQILNVSGKEQHESFGSLGIECGDLGIANLLEMRSIVGLQIDVIKFAEKQGTDFKSWDVVGSNDMIAFHRRRCAELLLLRDGNLAFRLIQEFRLQAPEVYIDAIRLFCKNKKQIGSLIPLVKDLKGTLGDLEWDHVIGSAFFMLLNECNDRSRAKQMMKLLVSDHSKILAQIALGKLEKAFELAKSCADDVDVELIMRHARSKGNQSLVAKCEGFLRR</sequence>
<dbReference type="PANTHER" id="PTHR35478:SF1">
    <property type="entry name" value="ZINC FINGER FYVE DOMAIN-CONTAINING PROTEIN 26"/>
    <property type="match status" value="1"/>
</dbReference>
<dbReference type="EMBL" id="CP031035">
    <property type="protein sequence ID" value="QDZ19001.1"/>
    <property type="molecule type" value="Genomic_DNA"/>
</dbReference>
<gene>
    <name evidence="3" type="ORF">A3770_02p15190</name>
</gene>
<evidence type="ECO:0000259" key="2">
    <source>
        <dbReference type="Pfam" id="PF25569"/>
    </source>
</evidence>
<name>A0A5B8MFD4_9CHLO</name>
<protein>
    <recommendedName>
        <fullName evidence="2">ZFYVE26-like TPR repeats domain-containing protein</fullName>
    </recommendedName>
</protein>
<organism evidence="3 4">
    <name type="scientific">Chloropicon primus</name>
    <dbReference type="NCBI Taxonomy" id="1764295"/>
    <lineage>
        <taxon>Eukaryota</taxon>
        <taxon>Viridiplantae</taxon>
        <taxon>Chlorophyta</taxon>
        <taxon>Chloropicophyceae</taxon>
        <taxon>Chloropicales</taxon>
        <taxon>Chloropicaceae</taxon>
        <taxon>Chloropicon</taxon>
    </lineage>
</organism>
<proteinExistence type="predicted"/>
<feature type="domain" description="ZFYVE26-like TPR repeats" evidence="2">
    <location>
        <begin position="1860"/>
        <end position="1980"/>
    </location>
</feature>
<feature type="region of interest" description="Disordered" evidence="1">
    <location>
        <begin position="1"/>
        <end position="34"/>
    </location>
</feature>
<reference evidence="3 4" key="1">
    <citation type="submission" date="2018-07" db="EMBL/GenBank/DDBJ databases">
        <title>The complete nuclear genome of the prasinophyte Chloropicon primus (CCMP1205).</title>
        <authorList>
            <person name="Pombert J.-F."/>
            <person name="Otis C."/>
            <person name="Turmel M."/>
            <person name="Lemieux C."/>
        </authorList>
    </citation>
    <scope>NUCLEOTIDE SEQUENCE [LARGE SCALE GENOMIC DNA]</scope>
    <source>
        <strain evidence="3 4">CCMP1205</strain>
    </source>
</reference>
<dbReference type="OrthoDB" id="1936617at2759"/>
<evidence type="ECO:0000256" key="1">
    <source>
        <dbReference type="SAM" id="MobiDB-lite"/>
    </source>
</evidence>